<organism evidence="1 2">
    <name type="scientific">Klebsiella pneumoniae</name>
    <dbReference type="NCBI Taxonomy" id="573"/>
    <lineage>
        <taxon>Bacteria</taxon>
        <taxon>Pseudomonadati</taxon>
        <taxon>Pseudomonadota</taxon>
        <taxon>Gammaproteobacteria</taxon>
        <taxon>Enterobacterales</taxon>
        <taxon>Enterobacteriaceae</taxon>
        <taxon>Klebsiella/Raoultella group</taxon>
        <taxon>Klebsiella</taxon>
        <taxon>Klebsiella pneumoniae complex</taxon>
    </lineage>
</organism>
<dbReference type="AlphaFoldDB" id="A0A377WMP4"/>
<name>A0A377WMP4_KLEPN</name>
<dbReference type="SUPFAM" id="SSF51445">
    <property type="entry name" value="(Trans)glycosidases"/>
    <property type="match status" value="1"/>
</dbReference>
<dbReference type="Gene3D" id="3.20.20.80">
    <property type="entry name" value="Glycosidases"/>
    <property type="match status" value="1"/>
</dbReference>
<dbReference type="InterPro" id="IPR017853">
    <property type="entry name" value="GH"/>
</dbReference>
<sequence length="178" mass="19882">MLFDAPLQMKFHEASRQGRDYDMSQIFSGTLVEADPFHAVTLVTNHDTQPLQALEAPVEPWFKPLAYALILLRENGVPSVFYADLFGASYEDTGGDGETYAIEMPVIEQLHELIDARQRFAHGVQTLWFDHPNCIAFSRSGTDDDPGCVVIMSNGDEGEKTLTLGEKLWQQTLAGFSR</sequence>
<dbReference type="InterPro" id="IPR013780">
    <property type="entry name" value="Glyco_hydro_b"/>
</dbReference>
<reference evidence="1 2" key="1">
    <citation type="submission" date="2018-06" db="EMBL/GenBank/DDBJ databases">
        <authorList>
            <consortium name="Pathogen Informatics"/>
            <person name="Doyle S."/>
        </authorList>
    </citation>
    <scope>NUCLEOTIDE SEQUENCE [LARGE SCALE GENOMIC DNA]</scope>
    <source>
        <strain evidence="1 2">NCTC8849</strain>
    </source>
</reference>
<dbReference type="Proteomes" id="UP000254799">
    <property type="component" value="Unassembled WGS sequence"/>
</dbReference>
<gene>
    <name evidence="1" type="ORF">NCTC8849_03853</name>
</gene>
<evidence type="ECO:0000313" key="1">
    <source>
        <dbReference type="EMBL" id="STT55247.1"/>
    </source>
</evidence>
<dbReference type="GO" id="GO:0033927">
    <property type="term" value="F:glucan 1,4-alpha-maltohexaosidase activity"/>
    <property type="evidence" value="ECO:0007669"/>
    <property type="project" value="UniProtKB-EC"/>
</dbReference>
<protein>
    <submittedName>
        <fullName evidence="1">Alpha-amylase</fullName>
        <ecNumber evidence="1">3.2.1.98</ecNumber>
    </submittedName>
</protein>
<dbReference type="Gene3D" id="2.60.40.1180">
    <property type="entry name" value="Golgi alpha-mannosidase II"/>
    <property type="match status" value="1"/>
</dbReference>
<accession>A0A377WMP4</accession>
<dbReference type="EMBL" id="UGLC01000002">
    <property type="protein sequence ID" value="STT55247.1"/>
    <property type="molecule type" value="Genomic_DNA"/>
</dbReference>
<keyword evidence="1" id="KW-0326">Glycosidase</keyword>
<dbReference type="EC" id="3.2.1.98" evidence="1"/>
<keyword evidence="1" id="KW-0378">Hydrolase</keyword>
<evidence type="ECO:0000313" key="2">
    <source>
        <dbReference type="Proteomes" id="UP000254799"/>
    </source>
</evidence>
<proteinExistence type="predicted"/>